<name>A0A9N9B4U1_9GLOM</name>
<protein>
    <submittedName>
        <fullName evidence="1">14106_t:CDS:1</fullName>
    </submittedName>
</protein>
<gene>
    <name evidence="1" type="ORF">ALEPTO_LOCUS5865</name>
</gene>
<evidence type="ECO:0000313" key="2">
    <source>
        <dbReference type="Proteomes" id="UP000789508"/>
    </source>
</evidence>
<proteinExistence type="predicted"/>
<comment type="caution">
    <text evidence="1">The sequence shown here is derived from an EMBL/GenBank/DDBJ whole genome shotgun (WGS) entry which is preliminary data.</text>
</comment>
<sequence length="100" mass="10965">MPTPKIPTIGITITTQIASSVIPKIFHIISVNVNDGLKMLVSFRAAFEDADEDVDAEDVEEAVVTGMLLLIGVIFRDDENSVVDIFEIIKTIKSLLFSTK</sequence>
<keyword evidence="2" id="KW-1185">Reference proteome</keyword>
<dbReference type="AlphaFoldDB" id="A0A9N9B4U1"/>
<dbReference type="EMBL" id="CAJVPS010001799">
    <property type="protein sequence ID" value="CAG8550772.1"/>
    <property type="molecule type" value="Genomic_DNA"/>
</dbReference>
<reference evidence="1" key="1">
    <citation type="submission" date="2021-06" db="EMBL/GenBank/DDBJ databases">
        <authorList>
            <person name="Kallberg Y."/>
            <person name="Tangrot J."/>
            <person name="Rosling A."/>
        </authorList>
    </citation>
    <scope>NUCLEOTIDE SEQUENCE</scope>
    <source>
        <strain evidence="1">FL130A</strain>
    </source>
</reference>
<evidence type="ECO:0000313" key="1">
    <source>
        <dbReference type="EMBL" id="CAG8550772.1"/>
    </source>
</evidence>
<organism evidence="1 2">
    <name type="scientific">Ambispora leptoticha</name>
    <dbReference type="NCBI Taxonomy" id="144679"/>
    <lineage>
        <taxon>Eukaryota</taxon>
        <taxon>Fungi</taxon>
        <taxon>Fungi incertae sedis</taxon>
        <taxon>Mucoromycota</taxon>
        <taxon>Glomeromycotina</taxon>
        <taxon>Glomeromycetes</taxon>
        <taxon>Archaeosporales</taxon>
        <taxon>Ambisporaceae</taxon>
        <taxon>Ambispora</taxon>
    </lineage>
</organism>
<dbReference type="Proteomes" id="UP000789508">
    <property type="component" value="Unassembled WGS sequence"/>
</dbReference>
<accession>A0A9N9B4U1</accession>